<dbReference type="InterPro" id="IPR020806">
    <property type="entry name" value="PKS_PP-bd"/>
</dbReference>
<comment type="cofactor">
    <cofactor evidence="1">
        <name>pantetheine 4'-phosphate</name>
        <dbReference type="ChEBI" id="CHEBI:47942"/>
    </cofactor>
</comment>
<dbReference type="FunFam" id="3.40.50.980:FF:000001">
    <property type="entry name" value="Non-ribosomal peptide synthetase"/>
    <property type="match status" value="5"/>
</dbReference>
<organism evidence="7 8">
    <name type="scientific">Collimonas fungivorans (strain Ter331)</name>
    <dbReference type="NCBI Taxonomy" id="1005048"/>
    <lineage>
        <taxon>Bacteria</taxon>
        <taxon>Pseudomonadati</taxon>
        <taxon>Pseudomonadota</taxon>
        <taxon>Betaproteobacteria</taxon>
        <taxon>Burkholderiales</taxon>
        <taxon>Oxalobacteraceae</taxon>
        <taxon>Collimonas</taxon>
    </lineage>
</organism>
<dbReference type="InterPro" id="IPR000873">
    <property type="entry name" value="AMP-dep_synth/lig_dom"/>
</dbReference>
<dbReference type="Pfam" id="PF13193">
    <property type="entry name" value="AMP-binding_C"/>
    <property type="match status" value="5"/>
</dbReference>
<dbReference type="Proteomes" id="UP000008392">
    <property type="component" value="Chromosome"/>
</dbReference>
<dbReference type="InterPro" id="IPR045851">
    <property type="entry name" value="AMP-bd_C_sf"/>
</dbReference>
<dbReference type="FunFam" id="1.10.1200.10:FF:000005">
    <property type="entry name" value="Nonribosomal peptide synthetase 1"/>
    <property type="match status" value="5"/>
</dbReference>
<dbReference type="eggNOG" id="COG1020">
    <property type="taxonomic scope" value="Bacteria"/>
</dbReference>
<dbReference type="KEGG" id="cfu:CFU_0250"/>
<dbReference type="Gene3D" id="1.10.1200.10">
    <property type="entry name" value="ACP-like"/>
    <property type="match status" value="5"/>
</dbReference>
<dbReference type="InterPro" id="IPR009081">
    <property type="entry name" value="PP-bd_ACP"/>
</dbReference>
<dbReference type="CDD" id="cd19531">
    <property type="entry name" value="LCL_NRPS-like"/>
    <property type="match status" value="2"/>
</dbReference>
<dbReference type="GO" id="GO:0043041">
    <property type="term" value="P:amino acid activation for nonribosomal peptide biosynthetic process"/>
    <property type="evidence" value="ECO:0007669"/>
    <property type="project" value="TreeGrafter"/>
</dbReference>
<dbReference type="Gene3D" id="3.30.559.30">
    <property type="entry name" value="Nonribosomal peptide synthetase, condensation domain"/>
    <property type="match status" value="5"/>
</dbReference>
<keyword evidence="8" id="KW-1185">Reference proteome</keyword>
<dbReference type="InterPro" id="IPR036736">
    <property type="entry name" value="ACP-like_sf"/>
</dbReference>
<dbReference type="Pfam" id="PF00668">
    <property type="entry name" value="Condensation"/>
    <property type="match status" value="5"/>
</dbReference>
<dbReference type="PROSITE" id="PS50075">
    <property type="entry name" value="CARRIER"/>
    <property type="match status" value="5"/>
</dbReference>
<dbReference type="PROSITE" id="PS00012">
    <property type="entry name" value="PHOSPHOPANTETHEINE"/>
    <property type="match status" value="3"/>
</dbReference>
<dbReference type="Pfam" id="PF00501">
    <property type="entry name" value="AMP-binding"/>
    <property type="match status" value="5"/>
</dbReference>
<dbReference type="Gene3D" id="3.30.300.30">
    <property type="match status" value="5"/>
</dbReference>
<dbReference type="InterPro" id="IPR025110">
    <property type="entry name" value="AMP-bd_C"/>
</dbReference>
<dbReference type="SUPFAM" id="SSF52777">
    <property type="entry name" value="CoA-dependent acyltransferases"/>
    <property type="match status" value="10"/>
</dbReference>
<dbReference type="GO" id="GO:0016874">
    <property type="term" value="F:ligase activity"/>
    <property type="evidence" value="ECO:0007669"/>
    <property type="project" value="UniProtKB-KW"/>
</dbReference>
<gene>
    <name evidence="7" type="ordered locus">CFU_0250</name>
</gene>
<dbReference type="PROSITE" id="PS00455">
    <property type="entry name" value="AMP_BINDING"/>
    <property type="match status" value="5"/>
</dbReference>
<dbReference type="CDD" id="cd17646">
    <property type="entry name" value="A_NRPS_AB3403-like"/>
    <property type="match status" value="1"/>
</dbReference>
<dbReference type="FunFam" id="3.30.300.30:FF:000010">
    <property type="entry name" value="Enterobactin synthetase component F"/>
    <property type="match status" value="5"/>
</dbReference>
<feature type="domain" description="Carrier" evidence="6">
    <location>
        <begin position="4236"/>
        <end position="4311"/>
    </location>
</feature>
<dbReference type="InterPro" id="IPR042099">
    <property type="entry name" value="ANL_N_sf"/>
</dbReference>
<dbReference type="EMBL" id="CP002745">
    <property type="protein sequence ID" value="AEK60088.1"/>
    <property type="molecule type" value="Genomic_DNA"/>
</dbReference>
<keyword evidence="3" id="KW-0596">Phosphopantetheine</keyword>
<dbReference type="Pfam" id="PF00975">
    <property type="entry name" value="Thioesterase"/>
    <property type="match status" value="1"/>
</dbReference>
<feature type="domain" description="Carrier" evidence="6">
    <location>
        <begin position="1004"/>
        <end position="1078"/>
    </location>
</feature>
<dbReference type="InterPro" id="IPR010071">
    <property type="entry name" value="AA_adenyl_dom"/>
</dbReference>
<evidence type="ECO:0000256" key="1">
    <source>
        <dbReference type="ARBA" id="ARBA00001957"/>
    </source>
</evidence>
<dbReference type="Pfam" id="PF00550">
    <property type="entry name" value="PP-binding"/>
    <property type="match status" value="5"/>
</dbReference>
<dbReference type="GO" id="GO:0005829">
    <property type="term" value="C:cytosol"/>
    <property type="evidence" value="ECO:0007669"/>
    <property type="project" value="TreeGrafter"/>
</dbReference>
<dbReference type="SUPFAM" id="SSF47336">
    <property type="entry name" value="ACP-like"/>
    <property type="match status" value="5"/>
</dbReference>
<dbReference type="InterPro" id="IPR001242">
    <property type="entry name" value="Condensation_dom"/>
</dbReference>
<protein>
    <submittedName>
        <fullName evidence="7">Amino acid adenylation</fullName>
    </submittedName>
</protein>
<evidence type="ECO:0000313" key="7">
    <source>
        <dbReference type="EMBL" id="AEK60088.1"/>
    </source>
</evidence>
<proteinExistence type="inferred from homology"/>
<dbReference type="GO" id="GO:0044550">
    <property type="term" value="P:secondary metabolite biosynthetic process"/>
    <property type="evidence" value="ECO:0007669"/>
    <property type="project" value="UniProtKB-ARBA"/>
</dbReference>
<keyword evidence="5" id="KW-0436">Ligase</keyword>
<dbReference type="SUPFAM" id="SSF53474">
    <property type="entry name" value="alpha/beta-Hydrolases"/>
    <property type="match status" value="1"/>
</dbReference>
<dbReference type="SMART" id="SM00823">
    <property type="entry name" value="PKS_PP"/>
    <property type="match status" value="5"/>
</dbReference>
<reference evidence="7 8" key="5">
    <citation type="journal article" date="2011" name="ISME J.">
        <title>Dual transcriptional profiling of a bacterial/fungal confrontation: Collimonas fungivorans versus Aspergillus niger.</title>
        <authorList>
            <person name="Mela F."/>
            <person name="Fritsche K."/>
            <person name="de Boer W."/>
            <person name="van Veen J.A."/>
            <person name="de Graaff L.H."/>
            <person name="van den Berg M."/>
            <person name="Leveau J.H."/>
        </authorList>
    </citation>
    <scope>NUCLEOTIDE SEQUENCE [LARGE SCALE GENOMIC DNA]</scope>
    <source>
        <strain evidence="7 8">Ter331</strain>
    </source>
</reference>
<dbReference type="CDD" id="cd19544">
    <property type="entry name" value="E-C_NRPS"/>
    <property type="match status" value="2"/>
</dbReference>
<reference evidence="7 8" key="4">
    <citation type="journal article" date="2010" name="Environ. Microbiol.">
        <title>The bacterial genus Collimonas: mycophagy, weathering and other adaptive solutions to life in oligotrophic soil environments.</title>
        <authorList>
            <person name="Leveau J.H."/>
            <person name="Uroz S."/>
            <person name="de Boer W."/>
        </authorList>
    </citation>
    <scope>NUCLEOTIDE SEQUENCE [LARGE SCALE GENOMIC DNA]</scope>
    <source>
        <strain evidence="7 8">Ter331</strain>
    </source>
</reference>
<evidence type="ECO:0000256" key="5">
    <source>
        <dbReference type="ARBA" id="ARBA00022598"/>
    </source>
</evidence>
<dbReference type="PANTHER" id="PTHR45527:SF1">
    <property type="entry name" value="FATTY ACID SYNTHASE"/>
    <property type="match status" value="1"/>
</dbReference>
<comment type="similarity">
    <text evidence="2">Belongs to the ATP-dependent AMP-binding enzyme family.</text>
</comment>
<reference evidence="7 8" key="2">
    <citation type="journal article" date="2006" name="J. Microbiol. Methods">
        <title>Genomic flank-sequencing of plasposon insertion sites for rapid identification of functional genes.</title>
        <authorList>
            <person name="Leveau J.H."/>
            <person name="Gerards S."/>
            <person name="Fritsche K."/>
            <person name="Zondag G."/>
            <person name="van Veen J.A."/>
        </authorList>
    </citation>
    <scope>NUCLEOTIDE SEQUENCE [LARGE SCALE GENOMIC DNA]</scope>
    <source>
        <strain evidence="7 8">Ter331</strain>
    </source>
</reference>
<evidence type="ECO:0000256" key="4">
    <source>
        <dbReference type="ARBA" id="ARBA00022553"/>
    </source>
</evidence>
<dbReference type="Gene3D" id="3.30.559.10">
    <property type="entry name" value="Chloramphenicol acetyltransferase-like domain"/>
    <property type="match status" value="5"/>
</dbReference>
<dbReference type="Gene3D" id="2.30.38.10">
    <property type="entry name" value="Luciferase, Domain 3"/>
    <property type="match status" value="4"/>
</dbReference>
<dbReference type="PANTHER" id="PTHR45527">
    <property type="entry name" value="NONRIBOSOMAL PEPTIDE SYNTHETASE"/>
    <property type="match status" value="1"/>
</dbReference>
<dbReference type="SUPFAM" id="SSF56801">
    <property type="entry name" value="Acetyl-CoA synthetase-like"/>
    <property type="match status" value="5"/>
</dbReference>
<dbReference type="Gene3D" id="3.40.50.1820">
    <property type="entry name" value="alpha/beta hydrolase"/>
    <property type="match status" value="1"/>
</dbReference>
<evidence type="ECO:0000256" key="3">
    <source>
        <dbReference type="ARBA" id="ARBA00022450"/>
    </source>
</evidence>
<dbReference type="STRING" id="1005048.CFU_0250"/>
<dbReference type="CDD" id="cd17643">
    <property type="entry name" value="A_NRPS_Cytc1-like"/>
    <property type="match status" value="1"/>
</dbReference>
<dbReference type="GO" id="GO:0031177">
    <property type="term" value="F:phosphopantetheine binding"/>
    <property type="evidence" value="ECO:0007669"/>
    <property type="project" value="InterPro"/>
</dbReference>
<feature type="domain" description="Carrier" evidence="6">
    <location>
        <begin position="3172"/>
        <end position="3247"/>
    </location>
</feature>
<keyword evidence="4" id="KW-0597">Phosphoprotein</keyword>
<dbReference type="InterPro" id="IPR006162">
    <property type="entry name" value="Ppantetheine_attach_site"/>
</dbReference>
<evidence type="ECO:0000313" key="8">
    <source>
        <dbReference type="Proteomes" id="UP000008392"/>
    </source>
</evidence>
<dbReference type="Gene3D" id="3.40.50.980">
    <property type="match status" value="8"/>
</dbReference>
<dbReference type="Gene3D" id="3.40.50.12780">
    <property type="entry name" value="N-terminal domain of ligase-like"/>
    <property type="match status" value="1"/>
</dbReference>
<dbReference type="NCBIfam" id="NF003417">
    <property type="entry name" value="PRK04813.1"/>
    <property type="match status" value="5"/>
</dbReference>
<reference evidence="7 8" key="3">
    <citation type="journal article" date="2008" name="FEMS Microbiol. Ecol.">
        <title>Identification and characterization of genes underlying chitinolysis in Collimonas fungivorans Ter331.</title>
        <authorList>
            <person name="Fritsche K."/>
            <person name="de Boer W."/>
            <person name="Gerards S."/>
            <person name="van den Berg M."/>
            <person name="van Veen J.A."/>
            <person name="Leveau J.H."/>
        </authorList>
    </citation>
    <scope>NUCLEOTIDE SEQUENCE [LARGE SCALE GENOMIC DNA]</scope>
    <source>
        <strain evidence="7 8">Ter331</strain>
    </source>
</reference>
<evidence type="ECO:0000256" key="2">
    <source>
        <dbReference type="ARBA" id="ARBA00006432"/>
    </source>
</evidence>
<dbReference type="CDD" id="cd12117">
    <property type="entry name" value="A_NRPS_Srf_like"/>
    <property type="match status" value="2"/>
</dbReference>
<reference evidence="8" key="6">
    <citation type="submission" date="2011-05" db="EMBL/GenBank/DDBJ databases">
        <title>Complete sequence of Collimonas fungivorans Ter331.</title>
        <authorList>
            <person name="Leveau J.H."/>
        </authorList>
    </citation>
    <scope>NUCLEOTIDE SEQUENCE [LARGE SCALE GENOMIC DNA]</scope>
    <source>
        <strain evidence="8">Ter331</strain>
    </source>
</reference>
<reference evidence="7 8" key="1">
    <citation type="journal article" date="2004" name="Environ. Microbiol.">
        <title>Phylogeny-function analysis of (meta)genomic libraries: screening for expression of ribosomal RNA genes by large-insert library fluorescent in situ hybridization (LIL-FISH).</title>
        <authorList>
            <person name="Leveau J.H."/>
            <person name="Gerards S."/>
            <person name="de Boer W."/>
            <person name="van Veen J.A."/>
        </authorList>
    </citation>
    <scope>NUCLEOTIDE SEQUENCE [LARGE SCALE GENOMIC DNA]</scope>
    <source>
        <strain evidence="7 8">Ter331</strain>
    </source>
</reference>
<sequence>MACGGPGDAERFLIFRLLSKHCLEVFMSNPVEISAAPGALANDAQTSVHELSSVQQVVWLDQLLNPGIPYYNIGLAAKIDAAIDPLVLQQAIRHFAMENDAARLVLVKAGGVARQQVLPSVDFDLPVLDFSAEADGDLRARQRMEQVFKQPFDLHGGLLWKMELIRVGPARYYWLLCYHHLVADGISTSQSFASIASTYNRLLGLDETVAEAAPSYLDFIAKDQDYFSSARFALDKEFWRQRFTQLPARLVPGDSALSAKTLAPSEQVYWSIERPLFEQMTAFAAAHGFSASDFMLALISVYFARANDLDEVVIGVPIHNRSNAREKNTFGMFSSIIPVAIALDRQQPFSQAMAAVAKELRRCYRHQRFPIVEINRAHNVVQNGYRQLFDVSLSYEVFDTDFPMGDGMASGVKLDHGFEQTPLAMSLRDFHRDQDVLVVFDYNTRHFTRDEVARIQSRMALLMAAVVGGADCMIDRLPLLAEAERHQIVTAWNATQADYPSSLLPQLFEAQAANTPQAAAVVHGAEQLSYDQLNRQANRLAHYLRELGVQPDDRVAICVERGLSMVVGLLAVLKAGAAYVPLDPAYPAERLAHMLNDSAPRVVLTQAGIEGEWQQVLATIPASLPLLDLQAPAWSEYPEHNPDSSQLAPSHLAYVIYTSGSTGTPKGVMIEHRNLNNLVHWHNAAFDVQAGHRTSCVARLGFDAAVWEIWPTLSVGATLLLPLQDDDAATVLAWWREQPLDVSFLPTPMAEYALSNGIVNPHLRHLLTGGDRLRHAPQAGLPFSLVNNYGPTEATVVATSGRLTAADEVLHIGRPIANTQAYLLDSLGQPVPVGVAGELYIGGAGVARGYLNQAELTEQRFVPDPFSSLPGARLYKTGDLARWQADGNLVYLGRNDFQVKIRGFRIELGEIETQLAAHPAIREAIVIAREDTPGDKRLVAYIVVNQEVDAETLRAHLSLNVPDYMVPAAYVALPALPLTPNGKLDRKNLPAPEGDAYAVRAYVAPEGETETALAAIWSELLQIEPIGRHDNFFSLGGHSLLAVTLMEKMRQQGLQAEVRALFSSPTLAGLAAAIGAESRLVAVPASLIPEGCELITPAMLPMVTLNDAEIASVVGNVPGGAANVQDIYPLAPLQEGILFHHLMAKEGDPYLLVGLTGFDTRARLDSYLAALQAVIQRHDVLRTAIVWEGVPEPLQVVWRSAPLVQEELILDPADGDVARQLRARFDPRHTRLDLTQAPLMRTSFAYDASQQRWVLLTLIHHLVNDHTTLEVVRAEIAAYLQGQEEQLPVPLQFRNYVAQARLGASTETHETFFRQMLGDVDETTAPFGLLEVHGDGDGLEEKHMQLDAALAQRLRQQARQLGVSAASLCHLAWAQVLARVANRSDVVFGTVLFGRMQGGEGADRMMGLLINTLPLRIKIDAQGAAASVQRTHALLVELMEHEHASLALAQRASAIAAPQPLFSALLNYRHSMSNETAPAEQAAWQGITRISGEERSNYPLSLSIDDLGSGFALTAQVTSTVGAQRVCSFMTTALECLVAALETTPERSINSIDVLPATERHQIVRSWNADQPSYPGQLLPQLFEAQAANTPQAAAVVHGAEQLSYDQLNRQANRLAHYLRELGVQPDDRVAICVERGLSMVVGLLAVLKAGAAYVPLDPAYPAERLAHMLNDSAPRVVLTQAGIEGGWQQVRATIAAGLPVLDLRTPAWNAYPDYNPDSSHLAPSDMAYVIYTSGSTGAPKGVMVEHRNVTRLFAATDAWFHFGAEDVWSLFHSFAFDFSVWEIWGALLHGGRLVVVPLETARSAEDFYRLLCREKVTILNQTPSAFRQLIAAQGGSTKTHQLRHVIFGGEALEPATLVPWYAQNQGCATRLINMYGITETTVHVTYQPIEAADTARGGVSPIGVRIPDLTVYLLDVQGEPAPVGVPGELYIGGAGVARGYLNRPELTEQRFIPDPFSQEPDARLYKTGDLARWQADGSLVYLGRNDFQVKIRGFRIELGEIETQLASHPAIREAVVIAREDSPGDKRLVAYIVVNQEVDAETLRAHLSLNIPDYMVPAAYVTLESLPLTTNGKLDRKNLPAPDSDAYAVSGYEAPQGETEIALAAIWSALLQIERIGRHDNFFSLGGHSLLAVTLMERMRQQGLQAEVRALFSSPTLAGLAASIGEESRLVNVPANLIPSGCETITPEMLPMVTLNDAEIASVVGNVPGGAANVQDIYPLAPLQEGILFHHLMAKEGDPYLLVGLTGFDTRQRLEAYLAALQGVIQRHDVLRTAIVWEGVPEPLQVVWRSAPLVQEELILDPADGDVARQLRARFDPRHTRLDLTQAPLMRTSFAYDAVQRRWVLLTLMHHLVSDHTTLEVVHAEIAAHLQGQEAQLPVPLQFRNYVAQARLGGNTEVHETFFRQMLADVDEPTAPFGLLEVHGDGGGLEEGHVRLSATLSRRLRQQARQLGVSAASLCHLAWAQVLARVANRSEVVFGTVLFGRMQGGEGADRMMGLLVNTLPLRLNIDTQGAAASVRHTHALLAQLMEHEHASLALAQRASAIAAPQPLFSALLNYRHSVLGEPSPAEQAIWQGITQISGEERSNYPLSLSIDDLGSDFALTAQVTPTVGAQRVCGFMAAALEGLVTALEAEPERAVNSIDVMPAEERHQVVSKWNATQAQHPAPLLPQLFEAQAAKAPQAVAVVHGPAQLSYAELNRQANQLAHHLRQLGVKRNDRIVLQLERSLPLIVAMLAVLKCGAAYLPIDASLPEERKIFMANDSGASVLLTLSGNRWPARAALVRIDLDQIAAGTYAADNLTPGGDDETIAYIMYTSGSTGQPKGVLVPQRGIKRLVLENGYAAFDASDRIAFAANPAFDASTVEIWGALLNGGRIVVIDKEIFLDPLHLAGALEQQGITTLFLTTAVFNQCAAIMPEAFSRLRFLMTGGERCDPAAFARVLEAGGPRHLIHCYGPTEATAYATTYEVTAVDAAQATIPIGRPIASTQIYLLDAQGEPVPVGVAGEMYIGGSGIARGYLNRDELTAERFIADRFSGRPGALLYRTGDLARWQQDGNLVHLGRNDFQVKLRGFRIELGEIEARLAAHPAVREAVVIVREDSPGDKRLVAYIVTAEEIDAAALRAHLSAGMPEYMVPAAYVALAALPLTANGKLDRKHLPAPETEAYAASGYVAPEGESETALAAIWSQLLRVERIGRYDNFFTLGGHSLVAVQMISRIRQSFNIEVAISALFEFPALLDFCAELLASGHSVRPPLTAASGAERELLSFAQQRLWFLEQMGGVSHAYHIPLGLQLRGELDRVALVQALERLVFRHEALRTSFVAREGHGAIQRVAAADVSHFQLLEHDLRHHPEREAELERLLAEEAARPFDLAQGPLIRGLLLQETRTQHTLLITAHHIVSDGWSTGLLLDEISALYNAYRQGAHDPLPALAVQYPDYAAWQRRWMSGAVLEQQTAYWKQSLAGAPTLLELPTDHPRPPQQDYAGASIDTRLDAALTRKLKALSQRHGSTLYMTLLSSWALLLGRLAGQDDVVVGTPAANRNQHEVENLIGFFVNTLALRISLPENATVASLLAHVKQQSLAAQQHQEVPFEQVVEHARPVRSMAHSPLFQVMFSWQNAPQGKLQLSGLELTPLAVRQVTAKFDLTLSLGEAGDELAGSLEYATALFEPKTVERYLGYWHRLLEAMVADDAQQIARLPMLGAAERRQLVTGWNVTQVIYPERESLLHQLCEAQAERTPQAVAVEQGSEQLSYAELNRRANQLAHYLRELGVQPDDRVAICAERSVSMVVALLGVLKAGAAYVPLDPAYPADRLAYMLSDSAPRVVLTQAGIEGSWQQVRATIPSSLPVLDLQAPNWDAYPDHNPASSHLLPSDLAYVIYTSGSTGKPKGVMNEHRGVVNRMLWMQQAYGLEQHDVVLQKTPFSFDVSVWEFFWPLMVGAKLVMAKPDGHKDPRYLNEVIRTAGVTTLHFVPSMLQVFAAHDEAAGCASIVRVMCSGEALPASLVRSFHALLPRAQLHNLYGPTEAAVDVTAWACVAGETPAAIPIGKPVANTSVYILDAVGEPTPVGVAGELHIGGVQVARGYLNRPELTEQRFVPDPFSPLPGARLYKTGDLARWQADGNLVYLGRNDFQVKIRGFRIELGEIETQLATHPAIREAVVIAREDSPGDKRLVAYIVVNQEVDAETLRAHLSAGMPEYMVPAAYVTLAALPLTPNGKLDRKNLPAPDGDAYAAGAYAAPEGETEIALAAIWSELLQIERIGRHDNFFSLGGHSLLAVQMISRLRQAFRVEVALNTLFMHPFFADFAATLSASDASIRPPMTATVGAERELLSFAQQRLWFLEQMGEVRQAYHVPLGLQLRGELDRVALVQALERLVFRHEALRTSFIPQPGHGAVQHVAAAEVSHFQLLEHDLRHHPERDAERERLFAEEAAAPFDLARGPLIRGRLLQETRTQHTLLITMHHIVADGWSIGVLLNEISALYNAYRQGEHDPLPALAVQYPDYAAWQRSWMSGTVLAQHTAYWTESLAGAPTLLELPTDHQRPPQQDYAGAWVDTVLDGTLAKKLKALSQRHGTTLHMTLLSSWALLLGRLAGQDDVVIGTPTANRNQQEVEGLIGFFVNTLALRIHLPEHATVATLLTHVRQQSLAAQQHQEIPFEQVVEHTHPLRSMAHSPLFQVMFAWQNAPQGRLSLAGLELTQLPFKQVTAKFDLTLSLGESGDTIAGVLEYATALFERSTVERYLGYWQRLLAAMVEDDTQQIARLAILSADERRRIITTWNATEADNPQAALPQLFEAQAARTPQAVAVVHGAEQLSYAELNRRANRLAHHLHELGVKPGDRLVLQLERSSQLIVAELAILKCGAAYVPIDPALPDERKIFMAGDSGAGFVLTLAGASWPALAALARINLDDATGTAYAADNLAPAGDDEAIAYIMYTSGSTGQPKGVMVPQRGIKRLVLENGYAAFDASDRIAFAANPAFDASTMEIWGALLNGGRVVVIDKDVFLDPLRFADALDRQGVTALFITTAVFNQCAAIVPEAFGKLRYLLTGGERCDPAAFARVLAAGKPEHLIHCYGPTETTTYATTYEIAAVDASQATIPIGRPIANTQVYLLDIHGEPVPVGVTGEIYIGGAGVACGYLNRAELTEERFVPDRFSGRPGALLYRTGDLARWQADGNLVHLGRNDFQVKIRGFRIELGEIEAKLVAHPAVREAVVIAREDNPGDKRLVAYIVANENADAEEAGAETLRSHLSVNMPEYMVPAAYVMLAALPLTPNGKLDRKHLPAPAADAYAVGGYAAPEGEIENVLAGIWSELLQIERVGRHANFFSLGGHSLSILQVVNLLKQKGVRVSASDVFTYPTIAGLAEHIAQLNPLETENCAVLIRAGGRQRPLFLMHEGSGLLIYAHMLATHINPDIPVYGLPPVPLDQPQLSTVQSMAARMVGLVRAVQPHGPYRLAGWSFGGALAYEVAQQFINEGQEVEFIGLFDTHCSIGDDDEREWKLGDKQLMLTLLEAAAGNDPVLKAAMEKLKAAAPDIDVPTLLQMARRNGLFPSGFSLQGLLQLMENSRTIIRAYGDYAAQPIGVPVHFYSAVGDTVNEPLRGWGAVVPEMLLRLVPVPGTHQSMMISPHIEVFAHALNTALQPAKLEGELASLQP</sequence>
<name>G0A815_COLFT</name>
<dbReference type="InterPro" id="IPR020845">
    <property type="entry name" value="AMP-binding_CS"/>
</dbReference>
<dbReference type="InterPro" id="IPR023213">
    <property type="entry name" value="CAT-like_dom_sf"/>
</dbReference>
<feature type="domain" description="Carrier" evidence="6">
    <location>
        <begin position="5294"/>
        <end position="5368"/>
    </location>
</feature>
<dbReference type="InterPro" id="IPR001031">
    <property type="entry name" value="Thioesterase"/>
</dbReference>
<evidence type="ECO:0000259" key="6">
    <source>
        <dbReference type="PROSITE" id="PS50075"/>
    </source>
</evidence>
<dbReference type="InterPro" id="IPR029058">
    <property type="entry name" value="AB_hydrolase_fold"/>
</dbReference>
<dbReference type="CDD" id="cd17651">
    <property type="entry name" value="A_NRPS_VisG_like"/>
    <property type="match status" value="1"/>
</dbReference>
<dbReference type="FunFam" id="3.30.559.30:FF:000001">
    <property type="entry name" value="Non-ribosomal peptide synthetase"/>
    <property type="match status" value="1"/>
</dbReference>
<dbReference type="FunFam" id="2.30.38.10:FF:000001">
    <property type="entry name" value="Non-ribosomal peptide synthetase PvdI"/>
    <property type="match status" value="4"/>
</dbReference>
<dbReference type="NCBIfam" id="TIGR01733">
    <property type="entry name" value="AA-adenyl-dom"/>
    <property type="match status" value="5"/>
</dbReference>
<dbReference type="HOGENOM" id="CLU_223048_0_0_4"/>
<feature type="domain" description="Carrier" evidence="6">
    <location>
        <begin position="2095"/>
        <end position="2169"/>
    </location>
</feature>
<dbReference type="FunFam" id="3.40.50.12780:FF:000012">
    <property type="entry name" value="Non-ribosomal peptide synthetase"/>
    <property type="match status" value="5"/>
</dbReference>
<accession>G0A815</accession>
<dbReference type="FunFam" id="3.40.50.980:FF:000002">
    <property type="entry name" value="Enterobactin synthetase component F"/>
    <property type="match status" value="2"/>
</dbReference>